<proteinExistence type="predicted"/>
<name>A0A0B4FBF4_METAF</name>
<gene>
    <name evidence="1" type="ORF">MAN_07277</name>
</gene>
<dbReference type="VEuPathDB" id="FungiDB:MAN_07277"/>
<comment type="caution">
    <text evidence="1">The sequence shown here is derived from an EMBL/GenBank/DDBJ whole genome shotgun (WGS) entry which is preliminary data.</text>
</comment>
<protein>
    <submittedName>
        <fullName evidence="1">Uncharacterized protein</fullName>
    </submittedName>
</protein>
<feature type="non-terminal residue" evidence="1">
    <location>
        <position position="1"/>
    </location>
</feature>
<keyword evidence="2" id="KW-1185">Reference proteome</keyword>
<organism evidence="1 2">
    <name type="scientific">Metarhizium anisopliae (strain ARSEF 549)</name>
    <dbReference type="NCBI Taxonomy" id="3151832"/>
    <lineage>
        <taxon>Eukaryota</taxon>
        <taxon>Fungi</taxon>
        <taxon>Dikarya</taxon>
        <taxon>Ascomycota</taxon>
        <taxon>Pezizomycotina</taxon>
        <taxon>Sordariomycetes</taxon>
        <taxon>Hypocreomycetidae</taxon>
        <taxon>Hypocreales</taxon>
        <taxon>Clavicipitaceae</taxon>
        <taxon>Metarhizium</taxon>
    </lineage>
</organism>
<sequence>MQSNDPGLANPREPYVLKPGDCKHGTLLGEESISTSDSPGGEWLFSSTIGGIRRRESNRHSHAGAVQIVTGHFDDWKLMTSAFGNEGVANRGPVMTLRALQRIPQQGAVALRRAAKL</sequence>
<evidence type="ECO:0000313" key="2">
    <source>
        <dbReference type="Proteomes" id="UP000031186"/>
    </source>
</evidence>
<dbReference type="EMBL" id="AZNF01000010">
    <property type="protein sequence ID" value="KID63076.1"/>
    <property type="molecule type" value="Genomic_DNA"/>
</dbReference>
<dbReference type="AlphaFoldDB" id="A0A0B4FBF4"/>
<dbReference type="Proteomes" id="UP000031186">
    <property type="component" value="Unassembled WGS sequence"/>
</dbReference>
<evidence type="ECO:0000313" key="1">
    <source>
        <dbReference type="EMBL" id="KID63076.1"/>
    </source>
</evidence>
<accession>A0A0B4FBF4</accession>
<reference evidence="1 2" key="1">
    <citation type="journal article" date="2014" name="Proc. Natl. Acad. Sci. U.S.A.">
        <title>Trajectory and genomic determinants of fungal-pathogen speciation and host adaptation.</title>
        <authorList>
            <person name="Hu X."/>
            <person name="Xiao G."/>
            <person name="Zheng P."/>
            <person name="Shang Y."/>
            <person name="Su Y."/>
            <person name="Zhang X."/>
            <person name="Liu X."/>
            <person name="Zhan S."/>
            <person name="St Leger R.J."/>
            <person name="Wang C."/>
        </authorList>
    </citation>
    <scope>NUCLEOTIDE SEQUENCE [LARGE SCALE GENOMIC DNA]</scope>
    <source>
        <strain evidence="1 2">ARSEF 549</strain>
    </source>
</reference>
<dbReference type="HOGENOM" id="CLU_2085360_0_0_1"/>